<protein>
    <submittedName>
        <fullName evidence="3">Uncharacterized protein</fullName>
    </submittedName>
</protein>
<feature type="coiled-coil region" evidence="1">
    <location>
        <begin position="252"/>
        <end position="309"/>
    </location>
</feature>
<sequence>MSTNNTSTKASAFTVGKSFIGEGIINYKPTNNMDMENNTSTQTLFRFATMRNAELSDHENKERRFIFRDYATQRGVIDPRVEAGESLRKVCEEITGLTIETEESLKAQDVGFYELAVWVARNKARATKEEFDLKISQYREYRQQVIAIDSRIWDNLVYQVVTQKDFYAKETLMHLLHLDHILRYYDGFNQSRYEYVIKAKVVLPKELFKVGSGSRAAGFSRMAVAAEGELGEPFYNEKEQKYTEAVVSLHMNRDLSASLNKLEKVYQKEYQEAYKTAYESYLREVKPIQADYQKQLSETENRKKVIENRVKYLTDLSIANPDVFDRNPNLKEELSKLNDELLSLHVSPLDLPEFSFEFRPEINPEELGRALTDDNKYALSKIFGVSSFSEALEGVSTFAEVSGAVSQDSQLQQQQILNNTVLNQPTFTNIGGILVPVTNSLNNNGIIPFTTMTCRIPPMSGVGHSVIVTTDINQPKHIISGNYQVKIGGQTIATGSGTDPWSGAANVTSLFQNNKIPHIELEKFEVIELEGDVVLNDGLSYTMQATLNRTNDNSYLFQGRGIFTPKDRTIDPTDPGTPENPSNLNTLEGSFIPSGFGMKNIGIADYRKVEQSTYCYVEGDVAHIENIMAREYKERATRRLKRSESQTTKSTESEKEKLTDTTSTERHEMQSEVSKILQESKDFAMQAGFNASWGAGASPKYMLSTAANYATHNSKEESNRQAVTDAKDVTARALDRIVTKVKEERIDKILEEYEENNKHGFDNTKGSNHVVGVYRWVDKVVKNQIYNYGKRMMFEFMIPEPAKLHNLGMKASKIAENLLIKPIDPRTSTVNKMENFASLDGASGDLILKYWSSKYNVDINKKPEEFIYVGKAFSNTVGDSDGRSEYDEAIAGGAEIQIPENYVTVAAIGVVQTGGEGVLGHYLRIGGAYMNGSELPINNFYQVVPVSFSLIGSHAIDVNASVKCKLTVEAKNEWLQTAFNKIIEVYEIELAKYEAALADAKALGVQIKGSNPGFYRKIENTILRRNCISYMLNQNPNAELTFGKNKYYQTDNSTESFTNTEIKVDGTLDRYAAFVKFMEQSFEWEIMSYYLYPYYWGNRANWGDLYQFDDNDPVFRAFMQSGMARVIVTVRPGFEESVRHFLATGQIWNGGEVPVIDDPLFLSIVDELRSPKATKEGEPWREKIPTSLTILQADSIGLKVEKALPCNCEPGVKFDDNLGEMCESNFELNNSQIGQSSDRWIEISFNHMDYYQTIGEMEEHAPFPRKYECLGNSITVERDASWSKLDSTIKFYQSLADELSLIEGLEASPTSEYGITFKINVTKIKNFKFVKPGGSKEFDTFQFLTDGLSYLKMITPEYLNSASYRIADKDGQQIPNQEYVDKIPLSKFLV</sequence>
<dbReference type="KEGG" id="ccau:EG346_05825"/>
<accession>A0A3G6M0M8</accession>
<name>A0A3G6M0M8_CHRCU</name>
<reference evidence="4" key="1">
    <citation type="submission" date="2018-11" db="EMBL/GenBank/DDBJ databases">
        <title>Proposal to divide the Flavobacteriaceae and reorganize its genera based on Amino Acid Identity values calculated from whole genome sequences.</title>
        <authorList>
            <person name="Nicholson A.C."/>
            <person name="Gulvik C.A."/>
            <person name="Whitney A.M."/>
            <person name="Humrighouse B.W."/>
            <person name="Bell M."/>
            <person name="Holmes B."/>
            <person name="Steigerwalt A.G."/>
            <person name="Villarma A."/>
            <person name="Sheth M."/>
            <person name="Batra D."/>
            <person name="Pryor J."/>
            <person name="Bernardet J.-F."/>
            <person name="Hugo C."/>
            <person name="Kampfer P."/>
            <person name="Newman J."/>
            <person name="McQuiston J.R."/>
        </authorList>
    </citation>
    <scope>NUCLEOTIDE SEQUENCE [LARGE SCALE GENOMIC DNA]</scope>
    <source>
        <strain evidence="4">G0188</strain>
    </source>
</reference>
<dbReference type="OrthoDB" id="8563833at2"/>
<evidence type="ECO:0000256" key="1">
    <source>
        <dbReference type="SAM" id="Coils"/>
    </source>
</evidence>
<proteinExistence type="predicted"/>
<feature type="compositionally biased region" description="Basic and acidic residues" evidence="2">
    <location>
        <begin position="651"/>
        <end position="670"/>
    </location>
</feature>
<gene>
    <name evidence="3" type="ORF">EG346_05825</name>
</gene>
<keyword evidence="1" id="KW-0175">Coiled coil</keyword>
<organism evidence="3 4">
    <name type="scientific">Chryseobacterium carnipullorum</name>
    <dbReference type="NCBI Taxonomy" id="1124835"/>
    <lineage>
        <taxon>Bacteria</taxon>
        <taxon>Pseudomonadati</taxon>
        <taxon>Bacteroidota</taxon>
        <taxon>Flavobacteriia</taxon>
        <taxon>Flavobacteriales</taxon>
        <taxon>Weeksellaceae</taxon>
        <taxon>Chryseobacterium group</taxon>
        <taxon>Chryseobacterium</taxon>
    </lineage>
</organism>
<dbReference type="EMBL" id="CP033920">
    <property type="protein sequence ID" value="AZA47738.1"/>
    <property type="molecule type" value="Genomic_DNA"/>
</dbReference>
<evidence type="ECO:0000313" key="3">
    <source>
        <dbReference type="EMBL" id="AZA47738.1"/>
    </source>
</evidence>
<keyword evidence="4" id="KW-1185">Reference proteome</keyword>
<dbReference type="RefSeq" id="WP_123877289.1">
    <property type="nucleotide sequence ID" value="NZ_CP033920.1"/>
</dbReference>
<feature type="region of interest" description="Disordered" evidence="2">
    <location>
        <begin position="634"/>
        <end position="673"/>
    </location>
</feature>
<evidence type="ECO:0000256" key="2">
    <source>
        <dbReference type="SAM" id="MobiDB-lite"/>
    </source>
</evidence>
<evidence type="ECO:0000313" key="4">
    <source>
        <dbReference type="Proteomes" id="UP000273270"/>
    </source>
</evidence>
<dbReference type="Proteomes" id="UP000273270">
    <property type="component" value="Chromosome"/>
</dbReference>